<dbReference type="InterPro" id="IPR036465">
    <property type="entry name" value="vWFA_dom_sf"/>
</dbReference>
<feature type="domain" description="VWFA" evidence="2">
    <location>
        <begin position="205"/>
        <end position="384"/>
    </location>
</feature>
<feature type="domain" description="VIT" evidence="3">
    <location>
        <begin position="1"/>
        <end position="130"/>
    </location>
</feature>
<evidence type="ECO:0008006" key="6">
    <source>
        <dbReference type="Google" id="ProtNLM"/>
    </source>
</evidence>
<dbReference type="InterPro" id="IPR002035">
    <property type="entry name" value="VWF_A"/>
</dbReference>
<dbReference type="InParanoid" id="A0A2P6N0V8"/>
<comment type="caution">
    <text evidence="4">The sequence shown here is derived from an EMBL/GenBank/DDBJ whole genome shotgun (WGS) entry which is preliminary data.</text>
</comment>
<dbReference type="Pfam" id="PF13768">
    <property type="entry name" value="VWA_3"/>
    <property type="match status" value="1"/>
</dbReference>
<evidence type="ECO:0000313" key="4">
    <source>
        <dbReference type="EMBL" id="PRP77599.1"/>
    </source>
</evidence>
<reference evidence="4 5" key="1">
    <citation type="journal article" date="2018" name="Genome Biol. Evol.">
        <title>Multiple Roots of Fruiting Body Formation in Amoebozoa.</title>
        <authorList>
            <person name="Hillmann F."/>
            <person name="Forbes G."/>
            <person name="Novohradska S."/>
            <person name="Ferling I."/>
            <person name="Riege K."/>
            <person name="Groth M."/>
            <person name="Westermann M."/>
            <person name="Marz M."/>
            <person name="Spaller T."/>
            <person name="Winckler T."/>
            <person name="Schaap P."/>
            <person name="Glockner G."/>
        </authorList>
    </citation>
    <scope>NUCLEOTIDE SEQUENCE [LARGE SCALE GENOMIC DNA]</scope>
    <source>
        <strain evidence="4 5">Jena</strain>
    </source>
</reference>
<protein>
    <recommendedName>
        <fullName evidence="6">VWFA domain-containing protein</fullName>
    </recommendedName>
</protein>
<dbReference type="EMBL" id="MDYQ01000257">
    <property type="protein sequence ID" value="PRP77599.1"/>
    <property type="molecule type" value="Genomic_DNA"/>
</dbReference>
<organism evidence="4 5">
    <name type="scientific">Planoprotostelium fungivorum</name>
    <dbReference type="NCBI Taxonomy" id="1890364"/>
    <lineage>
        <taxon>Eukaryota</taxon>
        <taxon>Amoebozoa</taxon>
        <taxon>Evosea</taxon>
        <taxon>Variosea</taxon>
        <taxon>Cavosteliida</taxon>
        <taxon>Cavosteliaceae</taxon>
        <taxon>Planoprotostelium</taxon>
    </lineage>
</organism>
<evidence type="ECO:0000259" key="2">
    <source>
        <dbReference type="PROSITE" id="PS50234"/>
    </source>
</evidence>
<name>A0A2P6N0V8_9EUKA</name>
<dbReference type="PANTHER" id="PTHR45737">
    <property type="entry name" value="VON WILLEBRAND FACTOR A DOMAIN-CONTAINING PROTEIN 5A"/>
    <property type="match status" value="1"/>
</dbReference>
<evidence type="ECO:0000259" key="3">
    <source>
        <dbReference type="PROSITE" id="PS51468"/>
    </source>
</evidence>
<proteinExistence type="predicted"/>
<evidence type="ECO:0000256" key="1">
    <source>
        <dbReference type="SAM" id="MobiDB-lite"/>
    </source>
</evidence>
<keyword evidence="5" id="KW-1185">Reference proteome</keyword>
<dbReference type="PROSITE" id="PS51468">
    <property type="entry name" value="VIT"/>
    <property type="match status" value="1"/>
</dbReference>
<dbReference type="InterPro" id="IPR013694">
    <property type="entry name" value="VIT"/>
</dbReference>
<dbReference type="AlphaFoldDB" id="A0A2P6N0V8"/>
<dbReference type="OrthoDB" id="1729737at2759"/>
<dbReference type="SMART" id="SM00327">
    <property type="entry name" value="VWA"/>
    <property type="match status" value="1"/>
</dbReference>
<dbReference type="Proteomes" id="UP000241769">
    <property type="component" value="Unassembled WGS sequence"/>
</dbReference>
<dbReference type="Pfam" id="PF08487">
    <property type="entry name" value="VIT"/>
    <property type="match status" value="1"/>
</dbReference>
<dbReference type="SUPFAM" id="SSF53300">
    <property type="entry name" value="vWA-like"/>
    <property type="match status" value="1"/>
</dbReference>
<sequence length="770" mass="87096">MSLVSIHDLTARVTATQCYVNDSTYPIQFVYTHRLPSSKAAVVSFQATMEGKTTTGSLIERDEFTASEEFRDKESLDTFRCTIGWLEEGREVTLTMTYVCELGWFEDRVRFGLYHVGNDQTILFSADIDTSSNLLKILENPDFHINGNTATGLIRPNSYFHLDVIVRDAHSPVALVESDGHGGSVVSFAFHPNFKKSEGEEMDLEIIFLIDCSENAVGCPMGTVNRAMELVLHALPSGCHFNVYDYGSTWRQLFPCSTRYDPNSFLEALEVNLTRKPNLGPCKLYNVLDHVLRKDVRKGSHRSIFLLMTGRCEEKKEGCIDLARLCSHRNRVFTLGIGESPEEYLLRSIAEKSGGQAEMISWNELERGLLEQVQRGTRHYISDLKMDWGQLRSLHPKILSSGSRLPNLFEGEHVITYLNVDADSLRDMTVKKVTGTLRGKMNGRDFTQQMTVNLEENSRSPDRHRSLARLCGKILIERLEISLKPSPHGMSLGWQRQLTVDPQTQEPFIQKIREISMKTGVVSSFTCYVPADESTGKIISESASPVNFHWNILCEGFELSPSPSPSPKIGGKPRHQPYGLLPPLSPPSQRNSRRLGTVVMDLRGSSSLYIPPPPLVHPNKKAYDTLPLLPDATHTLSPVDQRASQLFDLYTKLADTAAEEASPFARSQLCGILLCQNPSGKFERHVTRWLGTTMKRMKKRRPYKRKKTVDLFVTAVTVAYLREKVTGWEEVWGLAVRKAEEWLKREAVACKTNQERLMQAARRYIIRYTQ</sequence>
<dbReference type="Gene3D" id="3.40.50.410">
    <property type="entry name" value="von Willebrand factor, type A domain"/>
    <property type="match status" value="1"/>
</dbReference>
<dbReference type="PANTHER" id="PTHR45737:SF6">
    <property type="entry name" value="VON WILLEBRAND FACTOR A DOMAIN-CONTAINING PROTEIN 5A"/>
    <property type="match status" value="1"/>
</dbReference>
<feature type="region of interest" description="Disordered" evidence="1">
    <location>
        <begin position="562"/>
        <end position="592"/>
    </location>
</feature>
<accession>A0A2P6N0V8</accession>
<dbReference type="PROSITE" id="PS50234">
    <property type="entry name" value="VWFA"/>
    <property type="match status" value="1"/>
</dbReference>
<gene>
    <name evidence="4" type="ORF">PROFUN_00460</name>
</gene>
<evidence type="ECO:0000313" key="5">
    <source>
        <dbReference type="Proteomes" id="UP000241769"/>
    </source>
</evidence>